<protein>
    <submittedName>
        <fullName evidence="1">Uncharacterized protein</fullName>
    </submittedName>
</protein>
<accession>A0A0F3MNZ7</accession>
<comment type="caution">
    <text evidence="1">The sequence shown here is derived from an EMBL/GenBank/DDBJ whole genome shotgun (WGS) entry which is preliminary data.</text>
</comment>
<keyword evidence="2" id="KW-1185">Reference proteome</keyword>
<sequence length="74" mass="8364">MKAKSILLSWQKISCKNKFVNTFYSTSLGECPSGYFSNRLYPNDSGEIKLTEALTEALMVYDLVETIFSSKVIL</sequence>
<gene>
    <name evidence="1" type="ORF">OCHUTO_0034</name>
</gene>
<organism evidence="1 2">
    <name type="scientific">Orientia chuto str. Dubai</name>
    <dbReference type="NCBI Taxonomy" id="1359168"/>
    <lineage>
        <taxon>Bacteria</taxon>
        <taxon>Pseudomonadati</taxon>
        <taxon>Pseudomonadota</taxon>
        <taxon>Alphaproteobacteria</taxon>
        <taxon>Rickettsiales</taxon>
        <taxon>Rickettsiaceae</taxon>
        <taxon>Rickettsieae</taxon>
        <taxon>Orientia</taxon>
    </lineage>
</organism>
<evidence type="ECO:0000313" key="2">
    <source>
        <dbReference type="Proteomes" id="UP000033616"/>
    </source>
</evidence>
<reference evidence="1 2" key="1">
    <citation type="submission" date="2015-02" db="EMBL/GenBank/DDBJ databases">
        <title>Genome Sequencing of Rickettsiales.</title>
        <authorList>
            <person name="Daugherty S.C."/>
            <person name="Su Q."/>
            <person name="Abolude K."/>
            <person name="Beier-Sexton M."/>
            <person name="Carlyon J.A."/>
            <person name="Carter R."/>
            <person name="Day N.P."/>
            <person name="Dumler S.J."/>
            <person name="Dyachenko V."/>
            <person name="Godinez A."/>
            <person name="Kurtti T.J."/>
            <person name="Lichay M."/>
            <person name="Mullins K.E."/>
            <person name="Ott S."/>
            <person name="Pappas-Brown V."/>
            <person name="Paris D.H."/>
            <person name="Patel P."/>
            <person name="Richards A.L."/>
            <person name="Sadzewicz L."/>
            <person name="Sears K."/>
            <person name="Seidman D."/>
            <person name="Sengamalay N."/>
            <person name="Stenos J."/>
            <person name="Tallon L.J."/>
            <person name="Vincent G."/>
            <person name="Fraser C.M."/>
            <person name="Munderloh U."/>
            <person name="Dunning-Hotopp J.C."/>
        </authorList>
    </citation>
    <scope>NUCLEOTIDE SEQUENCE [LARGE SCALE GENOMIC DNA]</scope>
    <source>
        <strain evidence="1 2">Fuller</strain>
    </source>
</reference>
<proteinExistence type="predicted"/>
<name>A0A0F3MNZ7_9RICK</name>
<dbReference type="AlphaFoldDB" id="A0A0F3MNZ7"/>
<dbReference type="STRING" id="1359168.OCHUTO_0034"/>
<dbReference type="Proteomes" id="UP000033616">
    <property type="component" value="Unassembled WGS sequence"/>
</dbReference>
<evidence type="ECO:0000313" key="1">
    <source>
        <dbReference type="EMBL" id="KJV57503.1"/>
    </source>
</evidence>
<dbReference type="PATRIC" id="fig|1359168.3.peg.36"/>
<dbReference type="EMBL" id="LANP01000001">
    <property type="protein sequence ID" value="KJV57503.1"/>
    <property type="molecule type" value="Genomic_DNA"/>
</dbReference>
<dbReference type="RefSeq" id="WP_052694593.1">
    <property type="nucleotide sequence ID" value="NZ_LANP01000001.1"/>
</dbReference>